<organism evidence="13 14">
    <name type="scientific">Coemansia biformis</name>
    <dbReference type="NCBI Taxonomy" id="1286918"/>
    <lineage>
        <taxon>Eukaryota</taxon>
        <taxon>Fungi</taxon>
        <taxon>Fungi incertae sedis</taxon>
        <taxon>Zoopagomycota</taxon>
        <taxon>Kickxellomycotina</taxon>
        <taxon>Kickxellomycetes</taxon>
        <taxon>Kickxellales</taxon>
        <taxon>Kickxellaceae</taxon>
        <taxon>Coemansia</taxon>
    </lineage>
</organism>
<proteinExistence type="inferred from homology"/>
<dbReference type="OrthoDB" id="2015537at2759"/>
<dbReference type="Pfam" id="PF00155">
    <property type="entry name" value="Aminotran_1_2"/>
    <property type="match status" value="1"/>
</dbReference>
<dbReference type="Gene3D" id="3.90.1150.10">
    <property type="entry name" value="Aspartate Aminotransferase, domain 1"/>
    <property type="match status" value="1"/>
</dbReference>
<evidence type="ECO:0000256" key="6">
    <source>
        <dbReference type="ARBA" id="ARBA00022605"/>
    </source>
</evidence>
<comment type="cofactor">
    <cofactor evidence="1">
        <name>pyridoxal 5'-phosphate</name>
        <dbReference type="ChEBI" id="CHEBI:597326"/>
    </cofactor>
</comment>
<comment type="catalytic activity">
    <reaction evidence="11">
        <text>L-histidinol phosphate + 2-oxoglutarate = 3-(imidazol-4-yl)-2-oxopropyl phosphate + L-glutamate</text>
        <dbReference type="Rhea" id="RHEA:23744"/>
        <dbReference type="ChEBI" id="CHEBI:16810"/>
        <dbReference type="ChEBI" id="CHEBI:29985"/>
        <dbReference type="ChEBI" id="CHEBI:57766"/>
        <dbReference type="ChEBI" id="CHEBI:57980"/>
        <dbReference type="EC" id="2.6.1.9"/>
    </reaction>
</comment>
<evidence type="ECO:0000256" key="10">
    <source>
        <dbReference type="ARBA" id="ARBA00030262"/>
    </source>
</evidence>
<dbReference type="GO" id="GO:0030170">
    <property type="term" value="F:pyridoxal phosphate binding"/>
    <property type="evidence" value="ECO:0007669"/>
    <property type="project" value="InterPro"/>
</dbReference>
<dbReference type="InterPro" id="IPR015424">
    <property type="entry name" value="PyrdxlP-dep_Trfase"/>
</dbReference>
<dbReference type="EMBL" id="JANBOI010000531">
    <property type="protein sequence ID" value="KAJ1729926.1"/>
    <property type="molecule type" value="Genomic_DNA"/>
</dbReference>
<dbReference type="PANTHER" id="PTHR42885">
    <property type="entry name" value="HISTIDINOL-PHOSPHATE AMINOTRANSFERASE-RELATED"/>
    <property type="match status" value="1"/>
</dbReference>
<dbReference type="PROSITE" id="PS00599">
    <property type="entry name" value="AA_TRANSFER_CLASS_2"/>
    <property type="match status" value="1"/>
</dbReference>
<keyword evidence="14" id="KW-1185">Reference proteome</keyword>
<dbReference type="SUPFAM" id="SSF53383">
    <property type="entry name" value="PLP-dependent transferases"/>
    <property type="match status" value="1"/>
</dbReference>
<keyword evidence="7 13" id="KW-0808">Transferase</keyword>
<evidence type="ECO:0000256" key="2">
    <source>
        <dbReference type="ARBA" id="ARBA00005011"/>
    </source>
</evidence>
<dbReference type="PANTHER" id="PTHR42885:SF2">
    <property type="entry name" value="HISTIDINOL-PHOSPHATE AMINOTRANSFERASE"/>
    <property type="match status" value="1"/>
</dbReference>
<dbReference type="InterPro" id="IPR005861">
    <property type="entry name" value="HisP_aminotrans"/>
</dbReference>
<evidence type="ECO:0000256" key="1">
    <source>
        <dbReference type="ARBA" id="ARBA00001933"/>
    </source>
</evidence>
<feature type="domain" description="Aminotransferase class I/classII large" evidence="12">
    <location>
        <begin position="35"/>
        <end position="393"/>
    </location>
</feature>
<evidence type="ECO:0000256" key="3">
    <source>
        <dbReference type="ARBA" id="ARBA00008392"/>
    </source>
</evidence>
<accession>A0A9W8CYD3</accession>
<dbReference type="InterPro" id="IPR001917">
    <property type="entry name" value="Aminotrans_II_pyridoxalP_BS"/>
</dbReference>
<dbReference type="EC" id="2.6.1.9" evidence="4"/>
<comment type="caution">
    <text evidence="13">The sequence shown here is derived from an EMBL/GenBank/DDBJ whole genome shotgun (WGS) entry which is preliminary data.</text>
</comment>
<dbReference type="Proteomes" id="UP001143981">
    <property type="component" value="Unassembled WGS sequence"/>
</dbReference>
<dbReference type="CDD" id="cd00609">
    <property type="entry name" value="AAT_like"/>
    <property type="match status" value="1"/>
</dbReference>
<evidence type="ECO:0000256" key="4">
    <source>
        <dbReference type="ARBA" id="ARBA00012748"/>
    </source>
</evidence>
<dbReference type="NCBIfam" id="TIGR01141">
    <property type="entry name" value="hisC"/>
    <property type="match status" value="1"/>
</dbReference>
<reference evidence="13" key="1">
    <citation type="submission" date="2022-07" db="EMBL/GenBank/DDBJ databases">
        <title>Phylogenomic reconstructions and comparative analyses of Kickxellomycotina fungi.</title>
        <authorList>
            <person name="Reynolds N.K."/>
            <person name="Stajich J.E."/>
            <person name="Barry K."/>
            <person name="Grigoriev I.V."/>
            <person name="Crous P."/>
            <person name="Smith M.E."/>
        </authorList>
    </citation>
    <scope>NUCLEOTIDE SEQUENCE</scope>
    <source>
        <strain evidence="13">BCRC 34381</strain>
    </source>
</reference>
<dbReference type="InterPro" id="IPR004839">
    <property type="entry name" value="Aminotransferase_I/II_large"/>
</dbReference>
<dbReference type="AlphaFoldDB" id="A0A9W8CYD3"/>
<evidence type="ECO:0000256" key="11">
    <source>
        <dbReference type="ARBA" id="ARBA00047481"/>
    </source>
</evidence>
<keyword evidence="6" id="KW-0028">Amino-acid biosynthesis</keyword>
<dbReference type="GO" id="GO:0000105">
    <property type="term" value="P:L-histidine biosynthetic process"/>
    <property type="evidence" value="ECO:0007669"/>
    <property type="project" value="UniProtKB-KW"/>
</dbReference>
<keyword evidence="5 13" id="KW-0032">Aminotransferase</keyword>
<evidence type="ECO:0000256" key="5">
    <source>
        <dbReference type="ARBA" id="ARBA00022576"/>
    </source>
</evidence>
<keyword evidence="8" id="KW-0663">Pyridoxal phosphate</keyword>
<evidence type="ECO:0000313" key="13">
    <source>
        <dbReference type="EMBL" id="KAJ1729926.1"/>
    </source>
</evidence>
<gene>
    <name evidence="13" type="primary">HIS5</name>
    <name evidence="13" type="ORF">LPJ61_003286</name>
</gene>
<keyword evidence="9" id="KW-0368">Histidine biosynthesis</keyword>
<dbReference type="GO" id="GO:0004400">
    <property type="term" value="F:histidinol-phosphate transaminase activity"/>
    <property type="evidence" value="ECO:0007669"/>
    <property type="project" value="UniProtKB-EC"/>
</dbReference>
<evidence type="ECO:0000256" key="9">
    <source>
        <dbReference type="ARBA" id="ARBA00023102"/>
    </source>
</evidence>
<dbReference type="HAMAP" id="MF_01023">
    <property type="entry name" value="HisC_aminotrans_2"/>
    <property type="match status" value="1"/>
</dbReference>
<dbReference type="InterPro" id="IPR015422">
    <property type="entry name" value="PyrdxlP-dep_Trfase_small"/>
</dbReference>
<evidence type="ECO:0000259" key="12">
    <source>
        <dbReference type="Pfam" id="PF00155"/>
    </source>
</evidence>
<comment type="pathway">
    <text evidence="2">Amino-acid biosynthesis; L-histidine biosynthesis; L-histidine from 5-phospho-alpha-D-ribose 1-diphosphate: step 7/9.</text>
</comment>
<sequence>MPVSPSSFDLKRILRPNILRLEPYRCARDDYSEGILLDANENSYGPAFKAEIRGASGGSGADVQISAGADGLDLHRYPDPLGRDVKQRILALRPGVPSIDNVFLGVGSDEVIDMLVRVTCTPGKDKILITPPTYGMYKVVASVNDVGVVKVPLIVDDGSFQLDAGAVIEAAVGDPAVKIVWLCSPGNPTGTRLRAEDVRRVLDSRFAGLVVVDEAYVDFVRAERGGSFAGLVAEYPGLVVMQTMSKSFGLAGIRLGVGIASSELVGYLNNAKAPYNVSTLSLSVAREALSDDGLHKMRQVTQSLAAQRDGYLIPELKRLAHVGAILGGNDANFVLCRLVDSEGRASNELAKGVYTEMAEKRGLVVRFRGLDAGCEGCLRITVGTAAENAAVVATLRALLAAIP</sequence>
<evidence type="ECO:0000256" key="8">
    <source>
        <dbReference type="ARBA" id="ARBA00022898"/>
    </source>
</evidence>
<dbReference type="InterPro" id="IPR015421">
    <property type="entry name" value="PyrdxlP-dep_Trfase_major"/>
</dbReference>
<dbReference type="Gene3D" id="3.40.640.10">
    <property type="entry name" value="Type I PLP-dependent aspartate aminotransferase-like (Major domain)"/>
    <property type="match status" value="1"/>
</dbReference>
<protein>
    <recommendedName>
        <fullName evidence="4">histidinol-phosphate transaminase</fullName>
        <ecNumber evidence="4">2.6.1.9</ecNumber>
    </recommendedName>
    <alternativeName>
        <fullName evidence="10">Imidazole acetol-phosphate transaminase</fullName>
    </alternativeName>
</protein>
<evidence type="ECO:0000256" key="7">
    <source>
        <dbReference type="ARBA" id="ARBA00022679"/>
    </source>
</evidence>
<comment type="similarity">
    <text evidence="3">Belongs to the class-II pyridoxal-phosphate-dependent aminotransferase family.</text>
</comment>
<evidence type="ECO:0000313" key="14">
    <source>
        <dbReference type="Proteomes" id="UP001143981"/>
    </source>
</evidence>
<name>A0A9W8CYD3_9FUNG</name>